<reference evidence="2 3" key="1">
    <citation type="journal article" date="2020" name="Sci. Rep.">
        <title>A novel cyanobacterial geosmin producer, revising GeoA distribution and dispersion patterns in Bacteria.</title>
        <authorList>
            <person name="Churro C."/>
            <person name="Semedo-Aguiar A.P."/>
            <person name="Silva A.D."/>
            <person name="Pereira-Leal J.B."/>
            <person name="Leite R.B."/>
        </authorList>
    </citation>
    <scope>NUCLEOTIDE SEQUENCE [LARGE SCALE GENOMIC DNA]</scope>
    <source>
        <strain evidence="2 3">IPMA8</strain>
    </source>
</reference>
<evidence type="ECO:0000313" key="2">
    <source>
        <dbReference type="EMBL" id="NQE33975.1"/>
    </source>
</evidence>
<comment type="caution">
    <text evidence="2">The sequence shown here is derived from an EMBL/GenBank/DDBJ whole genome shotgun (WGS) entry which is preliminary data.</text>
</comment>
<keyword evidence="3" id="KW-1185">Reference proteome</keyword>
<organism evidence="2 3">
    <name type="scientific">Microcoleus asticus IPMA8</name>
    <dbReference type="NCBI Taxonomy" id="2563858"/>
    <lineage>
        <taxon>Bacteria</taxon>
        <taxon>Bacillati</taxon>
        <taxon>Cyanobacteriota</taxon>
        <taxon>Cyanophyceae</taxon>
        <taxon>Oscillatoriophycideae</taxon>
        <taxon>Oscillatoriales</taxon>
        <taxon>Microcoleaceae</taxon>
        <taxon>Microcoleus</taxon>
        <taxon>Microcoleus asticus</taxon>
    </lineage>
</organism>
<keyword evidence="1" id="KW-1133">Transmembrane helix</keyword>
<evidence type="ECO:0000313" key="3">
    <source>
        <dbReference type="Proteomes" id="UP000702425"/>
    </source>
</evidence>
<dbReference type="Proteomes" id="UP000702425">
    <property type="component" value="Unassembled WGS sequence"/>
</dbReference>
<accession>A0ABX2CWN6</accession>
<protein>
    <submittedName>
        <fullName evidence="2">Uncharacterized protein</fullName>
    </submittedName>
</protein>
<feature type="transmembrane region" description="Helical" evidence="1">
    <location>
        <begin position="13"/>
        <end position="34"/>
    </location>
</feature>
<evidence type="ECO:0000256" key="1">
    <source>
        <dbReference type="SAM" id="Phobius"/>
    </source>
</evidence>
<keyword evidence="1" id="KW-0472">Membrane</keyword>
<dbReference type="EMBL" id="SRRZ01000023">
    <property type="protein sequence ID" value="NQE33975.1"/>
    <property type="molecule type" value="Genomic_DNA"/>
</dbReference>
<sequence length="58" mass="6486">MASGIFVNDSGRILVSLFFWIGKRVTTLLPIFFYHKLAQSLLTMALGRVVTPLGVYPE</sequence>
<gene>
    <name evidence="2" type="ORF">E5S67_01698</name>
</gene>
<keyword evidence="1" id="KW-0812">Transmembrane</keyword>
<name>A0ABX2CWN6_9CYAN</name>
<proteinExistence type="predicted"/>